<dbReference type="InterPro" id="IPR045262">
    <property type="entry name" value="STP/PLT_plant"/>
</dbReference>
<dbReference type="SUPFAM" id="SSF103473">
    <property type="entry name" value="MFS general substrate transporter"/>
    <property type="match status" value="1"/>
</dbReference>
<keyword evidence="10" id="KW-1185">Reference proteome</keyword>
<dbReference type="PROSITE" id="PS50850">
    <property type="entry name" value="MFS"/>
    <property type="match status" value="1"/>
</dbReference>
<evidence type="ECO:0000313" key="9">
    <source>
        <dbReference type="EMBL" id="KAH0452363.1"/>
    </source>
</evidence>
<evidence type="ECO:0000256" key="6">
    <source>
        <dbReference type="ARBA" id="ARBA00023136"/>
    </source>
</evidence>
<sequence>MAPPKHRGMLNIGFQMMITIGILAANLINYWTAQIKGGWGWRVSLALAAVPGAIIAVGAFILPETPNSLIERGHEAVAKAMLRKVRGTDQVDEEYEDLVIASNDSKAVNHPWKNIIQR</sequence>
<dbReference type="GO" id="GO:0016020">
    <property type="term" value="C:membrane"/>
    <property type="evidence" value="ECO:0007669"/>
    <property type="project" value="UniProtKB-SubCell"/>
</dbReference>
<evidence type="ECO:0000256" key="7">
    <source>
        <dbReference type="SAM" id="Phobius"/>
    </source>
</evidence>
<dbReference type="AlphaFoldDB" id="A0AAV7G946"/>
<name>A0AAV7G946_DENCH</name>
<dbReference type="InterPro" id="IPR036259">
    <property type="entry name" value="MFS_trans_sf"/>
</dbReference>
<dbReference type="PANTHER" id="PTHR23500:SF574">
    <property type="entry name" value="SUGAR TRANSPORT PROTEIN 1"/>
    <property type="match status" value="1"/>
</dbReference>
<keyword evidence="6 7" id="KW-0472">Membrane</keyword>
<protein>
    <recommendedName>
        <fullName evidence="8">Major facilitator superfamily (MFS) profile domain-containing protein</fullName>
    </recommendedName>
</protein>
<keyword evidence="5 7" id="KW-1133">Transmembrane helix</keyword>
<dbReference type="PANTHER" id="PTHR23500">
    <property type="entry name" value="SOLUTE CARRIER FAMILY 2, FACILITATED GLUCOSE TRANSPORTER"/>
    <property type="match status" value="1"/>
</dbReference>
<feature type="transmembrane region" description="Helical" evidence="7">
    <location>
        <begin position="12"/>
        <end position="33"/>
    </location>
</feature>
<reference evidence="9 10" key="1">
    <citation type="journal article" date="2021" name="Hortic Res">
        <title>Chromosome-scale assembly of the Dendrobium chrysotoxum genome enhances the understanding of orchid evolution.</title>
        <authorList>
            <person name="Zhang Y."/>
            <person name="Zhang G.Q."/>
            <person name="Zhang D."/>
            <person name="Liu X.D."/>
            <person name="Xu X.Y."/>
            <person name="Sun W.H."/>
            <person name="Yu X."/>
            <person name="Zhu X."/>
            <person name="Wang Z.W."/>
            <person name="Zhao X."/>
            <person name="Zhong W.Y."/>
            <person name="Chen H."/>
            <person name="Yin W.L."/>
            <person name="Huang T."/>
            <person name="Niu S.C."/>
            <person name="Liu Z.J."/>
        </authorList>
    </citation>
    <scope>NUCLEOTIDE SEQUENCE [LARGE SCALE GENOMIC DNA]</scope>
    <source>
        <strain evidence="9">Lindl</strain>
    </source>
</reference>
<comment type="similarity">
    <text evidence="2">Belongs to the major facilitator superfamily. Sugar transporter (TC 2.A.1.1) family.</text>
</comment>
<evidence type="ECO:0000256" key="1">
    <source>
        <dbReference type="ARBA" id="ARBA00004141"/>
    </source>
</evidence>
<evidence type="ECO:0000313" key="10">
    <source>
        <dbReference type="Proteomes" id="UP000775213"/>
    </source>
</evidence>
<dbReference type="InterPro" id="IPR005828">
    <property type="entry name" value="MFS_sugar_transport-like"/>
</dbReference>
<organism evidence="9 10">
    <name type="scientific">Dendrobium chrysotoxum</name>
    <name type="common">Orchid</name>
    <dbReference type="NCBI Taxonomy" id="161865"/>
    <lineage>
        <taxon>Eukaryota</taxon>
        <taxon>Viridiplantae</taxon>
        <taxon>Streptophyta</taxon>
        <taxon>Embryophyta</taxon>
        <taxon>Tracheophyta</taxon>
        <taxon>Spermatophyta</taxon>
        <taxon>Magnoliopsida</taxon>
        <taxon>Liliopsida</taxon>
        <taxon>Asparagales</taxon>
        <taxon>Orchidaceae</taxon>
        <taxon>Epidendroideae</taxon>
        <taxon>Malaxideae</taxon>
        <taxon>Dendrobiinae</taxon>
        <taxon>Dendrobium</taxon>
    </lineage>
</organism>
<evidence type="ECO:0000256" key="4">
    <source>
        <dbReference type="ARBA" id="ARBA00022692"/>
    </source>
</evidence>
<proteinExistence type="inferred from homology"/>
<evidence type="ECO:0000259" key="8">
    <source>
        <dbReference type="PROSITE" id="PS50850"/>
    </source>
</evidence>
<feature type="domain" description="Major facilitator superfamily (MFS) profile" evidence="8">
    <location>
        <begin position="1"/>
        <end position="118"/>
    </location>
</feature>
<gene>
    <name evidence="9" type="ORF">IEQ34_019662</name>
</gene>
<dbReference type="Proteomes" id="UP000775213">
    <property type="component" value="Unassembled WGS sequence"/>
</dbReference>
<evidence type="ECO:0000256" key="2">
    <source>
        <dbReference type="ARBA" id="ARBA00010992"/>
    </source>
</evidence>
<evidence type="ECO:0000256" key="3">
    <source>
        <dbReference type="ARBA" id="ARBA00022448"/>
    </source>
</evidence>
<dbReference type="Gene3D" id="1.20.1250.20">
    <property type="entry name" value="MFS general substrate transporter like domains"/>
    <property type="match status" value="1"/>
</dbReference>
<keyword evidence="4 7" id="KW-0812">Transmembrane</keyword>
<accession>A0AAV7G946</accession>
<dbReference type="EMBL" id="JAGFBR010000017">
    <property type="protein sequence ID" value="KAH0452363.1"/>
    <property type="molecule type" value="Genomic_DNA"/>
</dbReference>
<feature type="transmembrane region" description="Helical" evidence="7">
    <location>
        <begin position="39"/>
        <end position="62"/>
    </location>
</feature>
<keyword evidence="3" id="KW-0813">Transport</keyword>
<comment type="caution">
    <text evidence="9">The sequence shown here is derived from an EMBL/GenBank/DDBJ whole genome shotgun (WGS) entry which is preliminary data.</text>
</comment>
<evidence type="ECO:0000256" key="5">
    <source>
        <dbReference type="ARBA" id="ARBA00022989"/>
    </source>
</evidence>
<dbReference type="GO" id="GO:0015144">
    <property type="term" value="F:carbohydrate transmembrane transporter activity"/>
    <property type="evidence" value="ECO:0007669"/>
    <property type="project" value="InterPro"/>
</dbReference>
<dbReference type="InterPro" id="IPR020846">
    <property type="entry name" value="MFS_dom"/>
</dbReference>
<comment type="subcellular location">
    <subcellularLocation>
        <location evidence="1">Membrane</location>
        <topology evidence="1">Multi-pass membrane protein</topology>
    </subcellularLocation>
</comment>
<dbReference type="Pfam" id="PF00083">
    <property type="entry name" value="Sugar_tr"/>
    <property type="match status" value="1"/>
</dbReference>